<dbReference type="Gene3D" id="3.65.10.10">
    <property type="entry name" value="Enolpyruvate transferase domain"/>
    <property type="match status" value="2"/>
</dbReference>
<feature type="binding site" evidence="7">
    <location>
        <position position="203"/>
    </location>
    <ligand>
        <name>3-phosphoshikimate</name>
        <dbReference type="ChEBI" id="CHEBI:145989"/>
    </ligand>
</feature>
<dbReference type="EC" id="2.5.1.19" evidence="7"/>
<comment type="similarity">
    <text evidence="2 7">Belongs to the EPSP synthase family.</text>
</comment>
<evidence type="ECO:0000259" key="8">
    <source>
        <dbReference type="Pfam" id="PF00275"/>
    </source>
</evidence>
<comment type="caution">
    <text evidence="7">Lacks conserved residue(s) required for the propagation of feature annotation.</text>
</comment>
<dbReference type="PIRSF" id="PIRSF000505">
    <property type="entry name" value="EPSPS"/>
    <property type="match status" value="1"/>
</dbReference>
<dbReference type="RefSeq" id="WP_398281807.1">
    <property type="nucleotide sequence ID" value="NZ_JBITLV010000004.1"/>
</dbReference>
<feature type="binding site" evidence="7">
    <location>
        <position position="345"/>
    </location>
    <ligand>
        <name>3-phosphoshikimate</name>
        <dbReference type="ChEBI" id="CHEBI:145989"/>
    </ligand>
</feature>
<comment type="subcellular location">
    <subcellularLocation>
        <location evidence="7">Cytoplasm</location>
    </subcellularLocation>
</comment>
<dbReference type="NCBIfam" id="TIGR01356">
    <property type="entry name" value="aroA"/>
    <property type="match status" value="1"/>
</dbReference>
<dbReference type="Proteomes" id="UP001612915">
    <property type="component" value="Unassembled WGS sequence"/>
</dbReference>
<evidence type="ECO:0000256" key="4">
    <source>
        <dbReference type="ARBA" id="ARBA00022679"/>
    </source>
</evidence>
<feature type="binding site" evidence="7">
    <location>
        <position position="176"/>
    </location>
    <ligand>
        <name>3-phosphoshikimate</name>
        <dbReference type="ChEBI" id="CHEBI:145989"/>
    </ligand>
</feature>
<dbReference type="InterPro" id="IPR006264">
    <property type="entry name" value="EPSP_synthase"/>
</dbReference>
<feature type="binding site" evidence="7">
    <location>
        <position position="318"/>
    </location>
    <ligand>
        <name>3-phosphoshikimate</name>
        <dbReference type="ChEBI" id="CHEBI:145989"/>
    </ligand>
</feature>
<feature type="active site" description="Proton acceptor" evidence="7">
    <location>
        <position position="318"/>
    </location>
</feature>
<dbReference type="PROSITE" id="PS00885">
    <property type="entry name" value="EPSP_SYNTHASE_2"/>
    <property type="match status" value="1"/>
</dbReference>
<organism evidence="9 10">
    <name type="scientific">Spongisporangium articulatum</name>
    <dbReference type="NCBI Taxonomy" id="3362603"/>
    <lineage>
        <taxon>Bacteria</taxon>
        <taxon>Bacillati</taxon>
        <taxon>Actinomycetota</taxon>
        <taxon>Actinomycetes</taxon>
        <taxon>Kineosporiales</taxon>
        <taxon>Kineosporiaceae</taxon>
        <taxon>Spongisporangium</taxon>
    </lineage>
</organism>
<dbReference type="GO" id="GO:0003866">
    <property type="term" value="F:3-phosphoshikimate 1-carboxyvinyltransferase activity"/>
    <property type="evidence" value="ECO:0007669"/>
    <property type="project" value="UniProtKB-EC"/>
</dbReference>
<evidence type="ECO:0000313" key="10">
    <source>
        <dbReference type="Proteomes" id="UP001612915"/>
    </source>
</evidence>
<sequence length="431" mass="45066">MSEDDLWPAPTPERELDAVVALPGSKSLTNRYLVLAALAAEPSRLRSPLRSRDTVLMARALGQLGVRVEDVTASGDFGQDWLVVPGELRGPTTVDTGLAGTVMRFLPPVAALATGDVAFDGDPRARERPMAPIVAALRDLGVEVDDGGTGSLPFTVKGTGRVAGGTVRIDASSSSQFVSALLLAGARFDEGLTVLNTGGPIPSEPHVTMTVEALRDVGVVIDDGEPERWRVEPGRMGGLDVLVEPDLSNAAPFLAAAAVLGGQVRVPGWPQYTTQAGDNLRDLLDQMGAEVSLDRDGLTVTGTGELYGLDADLHAAGELTPVVAALAALAETPSHLRGIAHLRGHETDRLAALATELNGLGGKVVETEDGLIITPAPLHAGVFHTYDDHRLATAGAVLGLRVPGVQVENIGTTAKTLPEFTQLWNRMLQGS</sequence>
<gene>
    <name evidence="7 9" type="primary">aroA</name>
    <name evidence="9" type="ORF">ACIB24_14980</name>
</gene>
<feature type="binding site" evidence="7">
    <location>
        <position position="128"/>
    </location>
    <ligand>
        <name>phosphoenolpyruvate</name>
        <dbReference type="ChEBI" id="CHEBI:58702"/>
    </ligand>
</feature>
<dbReference type="SUPFAM" id="SSF55205">
    <property type="entry name" value="EPT/RTPC-like"/>
    <property type="match status" value="1"/>
</dbReference>
<feature type="binding site" evidence="7">
    <location>
        <position position="26"/>
    </location>
    <ligand>
        <name>phosphoenolpyruvate</name>
        <dbReference type="ChEBI" id="CHEBI:58702"/>
    </ligand>
</feature>
<dbReference type="PANTHER" id="PTHR21090">
    <property type="entry name" value="AROM/DEHYDROQUINATE SYNTHASE"/>
    <property type="match status" value="1"/>
</dbReference>
<protein>
    <recommendedName>
        <fullName evidence="7">3-phosphoshikimate 1-carboxyvinyltransferase</fullName>
        <ecNumber evidence="7">2.5.1.19</ecNumber>
    </recommendedName>
    <alternativeName>
        <fullName evidence="7">5-enolpyruvylshikimate-3-phosphate synthase</fullName>
        <shortName evidence="7">EPSP synthase</shortName>
        <shortName evidence="7">EPSPS</shortName>
    </alternativeName>
</protein>
<dbReference type="PANTHER" id="PTHR21090:SF5">
    <property type="entry name" value="PENTAFUNCTIONAL AROM POLYPEPTIDE"/>
    <property type="match status" value="1"/>
</dbReference>
<feature type="binding site" evidence="7">
    <location>
        <position position="415"/>
    </location>
    <ligand>
        <name>phosphoenolpyruvate</name>
        <dbReference type="ChEBI" id="CHEBI:58702"/>
    </ligand>
</feature>
<dbReference type="InterPro" id="IPR001986">
    <property type="entry name" value="Enolpyruvate_Tfrase_dom"/>
</dbReference>
<comment type="function">
    <text evidence="7">Catalyzes the transfer of the enolpyruvyl moiety of phosphoenolpyruvate (PEP) to the 5-hydroxyl of shikimate-3-phosphate (S3P) to produce enolpyruvyl shikimate-3-phosphate and inorganic phosphate.</text>
</comment>
<keyword evidence="10" id="KW-1185">Reference proteome</keyword>
<comment type="catalytic activity">
    <reaction evidence="6">
        <text>3-phosphoshikimate + phosphoenolpyruvate = 5-O-(1-carboxyvinyl)-3-phosphoshikimate + phosphate</text>
        <dbReference type="Rhea" id="RHEA:21256"/>
        <dbReference type="ChEBI" id="CHEBI:43474"/>
        <dbReference type="ChEBI" id="CHEBI:57701"/>
        <dbReference type="ChEBI" id="CHEBI:58702"/>
        <dbReference type="ChEBI" id="CHEBI:145989"/>
        <dbReference type="EC" id="2.5.1.19"/>
    </reaction>
    <physiologicalReaction direction="left-to-right" evidence="6">
        <dbReference type="Rhea" id="RHEA:21257"/>
    </physiologicalReaction>
</comment>
<feature type="binding site" evidence="7">
    <location>
        <position position="176"/>
    </location>
    <ligand>
        <name>phosphoenolpyruvate</name>
        <dbReference type="ChEBI" id="CHEBI:58702"/>
    </ligand>
</feature>
<dbReference type="InterPro" id="IPR023193">
    <property type="entry name" value="EPSP_synthase_CS"/>
</dbReference>
<keyword evidence="7" id="KW-0963">Cytoplasm</keyword>
<dbReference type="Pfam" id="PF00275">
    <property type="entry name" value="EPSP_synthase"/>
    <property type="match status" value="1"/>
</dbReference>
<evidence type="ECO:0000256" key="2">
    <source>
        <dbReference type="ARBA" id="ARBA00009948"/>
    </source>
</evidence>
<dbReference type="InterPro" id="IPR013792">
    <property type="entry name" value="RNA3'P_cycl/enolpyr_Trfase_a/b"/>
</dbReference>
<accession>A0ABW8APS3</accession>
<evidence type="ECO:0000256" key="3">
    <source>
        <dbReference type="ARBA" id="ARBA00022605"/>
    </source>
</evidence>
<evidence type="ECO:0000256" key="1">
    <source>
        <dbReference type="ARBA" id="ARBA00004811"/>
    </source>
</evidence>
<feature type="binding site" evidence="7">
    <location>
        <position position="349"/>
    </location>
    <ligand>
        <name>phosphoenolpyruvate</name>
        <dbReference type="ChEBI" id="CHEBI:58702"/>
    </ligand>
</feature>
<dbReference type="CDD" id="cd01556">
    <property type="entry name" value="EPSP_synthase"/>
    <property type="match status" value="1"/>
</dbReference>
<evidence type="ECO:0000313" key="9">
    <source>
        <dbReference type="EMBL" id="MFI7588371.1"/>
    </source>
</evidence>
<reference evidence="9 10" key="1">
    <citation type="submission" date="2024-10" db="EMBL/GenBank/DDBJ databases">
        <title>The Natural Products Discovery Center: Release of the First 8490 Sequenced Strains for Exploring Actinobacteria Biosynthetic Diversity.</title>
        <authorList>
            <person name="Kalkreuter E."/>
            <person name="Kautsar S.A."/>
            <person name="Yang D."/>
            <person name="Bader C.D."/>
            <person name="Teijaro C.N."/>
            <person name="Fluegel L."/>
            <person name="Davis C.M."/>
            <person name="Simpson J.R."/>
            <person name="Lauterbach L."/>
            <person name="Steele A.D."/>
            <person name="Gui C."/>
            <person name="Meng S."/>
            <person name="Li G."/>
            <person name="Viehrig K."/>
            <person name="Ye F."/>
            <person name="Su P."/>
            <person name="Kiefer A.F."/>
            <person name="Nichols A."/>
            <person name="Cepeda A.J."/>
            <person name="Yan W."/>
            <person name="Fan B."/>
            <person name="Jiang Y."/>
            <person name="Adhikari A."/>
            <person name="Zheng C.-J."/>
            <person name="Schuster L."/>
            <person name="Cowan T.M."/>
            <person name="Smanski M.J."/>
            <person name="Chevrette M.G."/>
            <person name="De Carvalho L.P.S."/>
            <person name="Shen B."/>
        </authorList>
    </citation>
    <scope>NUCLEOTIDE SEQUENCE [LARGE SCALE GENOMIC DNA]</scope>
    <source>
        <strain evidence="9 10">NPDC049639</strain>
    </source>
</reference>
<name>A0ABW8APS3_9ACTN</name>
<feature type="binding site" evidence="7">
    <location>
        <position position="175"/>
    </location>
    <ligand>
        <name>3-phosphoshikimate</name>
        <dbReference type="ChEBI" id="CHEBI:145989"/>
    </ligand>
</feature>
<comment type="pathway">
    <text evidence="1 7">Metabolic intermediate biosynthesis; chorismate biosynthesis; chorismate from D-erythrose 4-phosphate and phosphoenolpyruvate: step 6/7.</text>
</comment>
<dbReference type="InterPro" id="IPR036968">
    <property type="entry name" value="Enolpyruvate_Tfrase_sf"/>
</dbReference>
<comment type="subunit">
    <text evidence="7">Monomer.</text>
</comment>
<dbReference type="EMBL" id="JBITLV010000004">
    <property type="protein sequence ID" value="MFI7588371.1"/>
    <property type="molecule type" value="Genomic_DNA"/>
</dbReference>
<evidence type="ECO:0000256" key="7">
    <source>
        <dbReference type="HAMAP-Rule" id="MF_00210"/>
    </source>
</evidence>
<comment type="caution">
    <text evidence="9">The sequence shown here is derived from an EMBL/GenBank/DDBJ whole genome shotgun (WGS) entry which is preliminary data.</text>
</comment>
<feature type="domain" description="Enolpyruvate transferase" evidence="8">
    <location>
        <begin position="12"/>
        <end position="422"/>
    </location>
</feature>
<dbReference type="HAMAP" id="MF_00210">
    <property type="entry name" value="EPSP_synth"/>
    <property type="match status" value="1"/>
</dbReference>
<feature type="binding site" evidence="7">
    <location>
        <position position="26"/>
    </location>
    <ligand>
        <name>3-phosphoshikimate</name>
        <dbReference type="ChEBI" id="CHEBI:145989"/>
    </ligand>
</feature>
<keyword evidence="4 7" id="KW-0808">Transferase</keyword>
<evidence type="ECO:0000256" key="5">
    <source>
        <dbReference type="ARBA" id="ARBA00023141"/>
    </source>
</evidence>
<dbReference type="PROSITE" id="PS00104">
    <property type="entry name" value="EPSP_SYNTHASE_1"/>
    <property type="match status" value="1"/>
</dbReference>
<feature type="binding site" evidence="7">
    <location>
        <position position="27"/>
    </location>
    <ligand>
        <name>3-phosphoshikimate</name>
        <dbReference type="ChEBI" id="CHEBI:145989"/>
    </ligand>
</feature>
<feature type="binding site" evidence="7">
    <location>
        <position position="174"/>
    </location>
    <ligand>
        <name>3-phosphoshikimate</name>
        <dbReference type="ChEBI" id="CHEBI:145989"/>
    </ligand>
</feature>
<feature type="binding site" evidence="7">
    <location>
        <position position="390"/>
    </location>
    <ligand>
        <name>phosphoenolpyruvate</name>
        <dbReference type="ChEBI" id="CHEBI:58702"/>
    </ligand>
</feature>
<evidence type="ECO:0000256" key="6">
    <source>
        <dbReference type="ARBA" id="ARBA00044633"/>
    </source>
</evidence>
<proteinExistence type="inferred from homology"/>
<keyword evidence="5 7" id="KW-0057">Aromatic amino acid biosynthesis</keyword>
<keyword evidence="3 7" id="KW-0028">Amino-acid biosynthesis</keyword>
<feature type="binding site" evidence="7">
    <location>
        <position position="100"/>
    </location>
    <ligand>
        <name>phosphoenolpyruvate</name>
        <dbReference type="ChEBI" id="CHEBI:58702"/>
    </ligand>
</feature>
<feature type="binding site" evidence="7">
    <location>
        <position position="31"/>
    </location>
    <ligand>
        <name>3-phosphoshikimate</name>
        <dbReference type="ChEBI" id="CHEBI:145989"/>
    </ligand>
</feature>